<evidence type="ECO:0000313" key="3">
    <source>
        <dbReference type="Proteomes" id="UP000282971"/>
    </source>
</evidence>
<dbReference type="InterPro" id="IPR002654">
    <property type="entry name" value="Glyco_trans_25"/>
</dbReference>
<feature type="domain" description="Glycosyl transferase family 25" evidence="1">
    <location>
        <begin position="11"/>
        <end position="110"/>
    </location>
</feature>
<accession>A0A437LWU8</accession>
<comment type="caution">
    <text evidence="2">The sequence shown here is derived from an EMBL/GenBank/DDBJ whole genome shotgun (WGS) entry which is preliminary data.</text>
</comment>
<dbReference type="Pfam" id="PF01755">
    <property type="entry name" value="Glyco_transf_25"/>
    <property type="match status" value="1"/>
</dbReference>
<dbReference type="GO" id="GO:0016740">
    <property type="term" value="F:transferase activity"/>
    <property type="evidence" value="ECO:0007669"/>
    <property type="project" value="UniProtKB-KW"/>
</dbReference>
<organism evidence="2 3">
    <name type="scientific">Sphingomonas crocodyli</name>
    <dbReference type="NCBI Taxonomy" id="1979270"/>
    <lineage>
        <taxon>Bacteria</taxon>
        <taxon>Pseudomonadati</taxon>
        <taxon>Pseudomonadota</taxon>
        <taxon>Alphaproteobacteria</taxon>
        <taxon>Sphingomonadales</taxon>
        <taxon>Sphingomonadaceae</taxon>
        <taxon>Sphingomonas</taxon>
    </lineage>
</organism>
<evidence type="ECO:0000313" key="2">
    <source>
        <dbReference type="EMBL" id="RVT89807.1"/>
    </source>
</evidence>
<reference evidence="2 3" key="1">
    <citation type="submission" date="2019-01" db="EMBL/GenBank/DDBJ databases">
        <authorList>
            <person name="Chen W.-M."/>
        </authorList>
    </citation>
    <scope>NUCLEOTIDE SEQUENCE [LARGE SCALE GENOMIC DNA]</scope>
    <source>
        <strain evidence="2 3">CCP-7</strain>
    </source>
</reference>
<proteinExistence type="predicted"/>
<sequence>MLADRLFASFDHLYVINLPARTDRRDEMAGELRRIGTGFDDPRVTLFAAVAPDEASGFRSIGARGCFLSHLGVLRMALQAGHKRILLLEDDCDFVARIDALLPVALDACDAGKFGIFYGGHHMAAPPIEAPVTRADPQDVVGLTHMMGFDQSTIARAIPYLELMLTRPAGSPDGGPMDVDGAYGWFRAAHPEIATGLAVPQLGVQRPSPTDISPPGMLDRLPLPRPARALLRGARRAWRRRI</sequence>
<dbReference type="OrthoDB" id="9816113at2"/>
<evidence type="ECO:0000259" key="1">
    <source>
        <dbReference type="Pfam" id="PF01755"/>
    </source>
</evidence>
<protein>
    <submittedName>
        <fullName evidence="2">LPS biosynthesis glycosyltransferase</fullName>
    </submittedName>
</protein>
<keyword evidence="2" id="KW-0808">Transferase</keyword>
<name>A0A437LWU8_9SPHN</name>
<gene>
    <name evidence="2" type="ORF">EOD43_20745</name>
</gene>
<keyword evidence="3" id="KW-1185">Reference proteome</keyword>
<dbReference type="EMBL" id="SACN01000004">
    <property type="protein sequence ID" value="RVT89807.1"/>
    <property type="molecule type" value="Genomic_DNA"/>
</dbReference>
<dbReference type="RefSeq" id="WP_127745998.1">
    <property type="nucleotide sequence ID" value="NZ_SACN01000004.1"/>
</dbReference>
<dbReference type="Proteomes" id="UP000282971">
    <property type="component" value="Unassembled WGS sequence"/>
</dbReference>
<dbReference type="AlphaFoldDB" id="A0A437LWU8"/>